<organism evidence="2 3">
    <name type="scientific">Lacibacter cauensis</name>
    <dbReference type="NCBI Taxonomy" id="510947"/>
    <lineage>
        <taxon>Bacteria</taxon>
        <taxon>Pseudomonadati</taxon>
        <taxon>Bacteroidota</taxon>
        <taxon>Chitinophagia</taxon>
        <taxon>Chitinophagales</taxon>
        <taxon>Chitinophagaceae</taxon>
        <taxon>Lacibacter</taxon>
    </lineage>
</organism>
<evidence type="ECO:0008006" key="4">
    <source>
        <dbReference type="Google" id="ProtNLM"/>
    </source>
</evidence>
<name>A0A562SAU3_9BACT</name>
<feature type="signal peptide" evidence="1">
    <location>
        <begin position="1"/>
        <end position="24"/>
    </location>
</feature>
<feature type="chain" id="PRO_5022038978" description="Lipocalin-like protein" evidence="1">
    <location>
        <begin position="25"/>
        <end position="141"/>
    </location>
</feature>
<reference evidence="2 3" key="1">
    <citation type="journal article" date="2015" name="Stand. Genomic Sci.">
        <title>Genomic Encyclopedia of Bacterial and Archaeal Type Strains, Phase III: the genomes of soil and plant-associated and newly described type strains.</title>
        <authorList>
            <person name="Whitman W.B."/>
            <person name="Woyke T."/>
            <person name="Klenk H.P."/>
            <person name="Zhou Y."/>
            <person name="Lilburn T.G."/>
            <person name="Beck B.J."/>
            <person name="De Vos P."/>
            <person name="Vandamme P."/>
            <person name="Eisen J.A."/>
            <person name="Garrity G."/>
            <person name="Hugenholtz P."/>
            <person name="Kyrpides N.C."/>
        </authorList>
    </citation>
    <scope>NUCLEOTIDE SEQUENCE [LARGE SCALE GENOMIC DNA]</scope>
    <source>
        <strain evidence="2 3">CGMCC 1.7271</strain>
    </source>
</reference>
<gene>
    <name evidence="2" type="ORF">IQ13_3975</name>
</gene>
<keyword evidence="3" id="KW-1185">Reference proteome</keyword>
<accession>A0A562SAU3</accession>
<dbReference type="RefSeq" id="WP_144888449.1">
    <property type="nucleotide sequence ID" value="NZ_VLLE01000007.1"/>
</dbReference>
<evidence type="ECO:0000313" key="2">
    <source>
        <dbReference type="EMBL" id="TWI78293.1"/>
    </source>
</evidence>
<keyword evidence="1" id="KW-0732">Signal</keyword>
<comment type="caution">
    <text evidence="2">The sequence shown here is derived from an EMBL/GenBank/DDBJ whole genome shotgun (WGS) entry which is preliminary data.</text>
</comment>
<dbReference type="Proteomes" id="UP000316167">
    <property type="component" value="Unassembled WGS sequence"/>
</dbReference>
<dbReference type="PROSITE" id="PS51257">
    <property type="entry name" value="PROKAR_LIPOPROTEIN"/>
    <property type="match status" value="1"/>
</dbReference>
<protein>
    <recommendedName>
        <fullName evidence="4">Lipocalin-like protein</fullName>
    </recommendedName>
</protein>
<sequence>MKKLTQLKSHLLFAVLFSVTIASCKKDTTQTAKNIQGLWVGTIGNSSSSGVPYSLAIKSDGKITFEGYAGNVYHFGVGTWTLSANTFTANVTTMYGISSNVGVQQRLTATFNPSNGTLTNGTYVNVNPANDNGTFAVTKVY</sequence>
<evidence type="ECO:0000256" key="1">
    <source>
        <dbReference type="SAM" id="SignalP"/>
    </source>
</evidence>
<dbReference type="AlphaFoldDB" id="A0A562SAU3"/>
<evidence type="ECO:0000313" key="3">
    <source>
        <dbReference type="Proteomes" id="UP000316167"/>
    </source>
</evidence>
<dbReference type="EMBL" id="VLLE01000007">
    <property type="protein sequence ID" value="TWI78293.1"/>
    <property type="molecule type" value="Genomic_DNA"/>
</dbReference>
<proteinExistence type="predicted"/>
<dbReference type="OrthoDB" id="794016at2"/>